<feature type="domain" description="NAD-dependent epimerase/dehydratase" evidence="2">
    <location>
        <begin position="7"/>
        <end position="229"/>
    </location>
</feature>
<dbReference type="PANTHER" id="PTHR43000">
    <property type="entry name" value="DTDP-D-GLUCOSE 4,6-DEHYDRATASE-RELATED"/>
    <property type="match status" value="1"/>
</dbReference>
<sequence length="302" mass="33765">MVFMRYIITGATGMIAISIMNLLKENNEIYAIVRPGSSKIKNIPVDSNIHVIECDVSDLCNVSLPDSDVLFHLAWKGTIDGRDDSYTQLDNVKYTLDACKLAKKSNCSVFVGAGSQAEYGLKEEALNGNMSVDPVTGYGVCKYTAGKLSRIFAQNMGLRHIWVRILSVYGPGDNKKTLISSCIGSILNNKPFDTTEGNQMWDYIYSEDCARAFIKVATSGVDGKVYTIGSGKIRPLREYIEIIRDNINPDFNVGFGRRAYNKNQVMYLKADISELVIDTGFVPQITFEEGIKRTIKWFRRNN</sequence>
<evidence type="ECO:0000313" key="4">
    <source>
        <dbReference type="Proteomes" id="UP000001931"/>
    </source>
</evidence>
<protein>
    <submittedName>
        <fullName evidence="3">Predicted nucleoside-diphosphate-sugar epimerase</fullName>
    </submittedName>
</protein>
<dbReference type="eggNOG" id="arCOG01369">
    <property type="taxonomic scope" value="Archaea"/>
</dbReference>
<dbReference type="HOGENOM" id="CLU_007383_1_7_2"/>
<dbReference type="STRING" id="339860.Msp_0537"/>
<dbReference type="InterPro" id="IPR036291">
    <property type="entry name" value="NAD(P)-bd_dom_sf"/>
</dbReference>
<evidence type="ECO:0000256" key="1">
    <source>
        <dbReference type="ARBA" id="ARBA00007637"/>
    </source>
</evidence>
<name>Q2NGW7_METST</name>
<dbReference type="InterPro" id="IPR001509">
    <property type="entry name" value="Epimerase_deHydtase"/>
</dbReference>
<reference evidence="3 4" key="1">
    <citation type="journal article" date="2006" name="J. Bacteriol.">
        <title>The genome sequence of Methanosphaera stadtmanae reveals why this human intestinal archaeon is restricted to methanol and H2 for methane formation and ATP synthesis.</title>
        <authorList>
            <person name="Fricke W.F."/>
            <person name="Seedorf H."/>
            <person name="Henne A."/>
            <person name="Kruer M."/>
            <person name="Liesegang H."/>
            <person name="Hedderich R."/>
            <person name="Gottschalk G."/>
            <person name="Thauer R.K."/>
        </authorList>
    </citation>
    <scope>NUCLEOTIDE SEQUENCE [LARGE SCALE GENOMIC DNA]</scope>
    <source>
        <strain evidence="4">ATCC 43021 / DSM 3091 / JCM 11832 / MCB-3</strain>
    </source>
</reference>
<proteinExistence type="inferred from homology"/>
<organism evidence="3 4">
    <name type="scientific">Methanosphaera stadtmanae (strain ATCC 43021 / DSM 3091 / JCM 11832 / MCB-3)</name>
    <dbReference type="NCBI Taxonomy" id="339860"/>
    <lineage>
        <taxon>Archaea</taxon>
        <taxon>Methanobacteriati</taxon>
        <taxon>Methanobacteriota</taxon>
        <taxon>Methanomada group</taxon>
        <taxon>Methanobacteria</taxon>
        <taxon>Methanobacteriales</taxon>
        <taxon>Methanobacteriaceae</taxon>
        <taxon>Methanosphaera</taxon>
    </lineage>
</organism>
<dbReference type="AlphaFoldDB" id="Q2NGW7"/>
<dbReference type="Pfam" id="PF01370">
    <property type="entry name" value="Epimerase"/>
    <property type="match status" value="1"/>
</dbReference>
<dbReference type="KEGG" id="mst:Msp_0537"/>
<dbReference type="SUPFAM" id="SSF51735">
    <property type="entry name" value="NAD(P)-binding Rossmann-fold domains"/>
    <property type="match status" value="1"/>
</dbReference>
<gene>
    <name evidence="3" type="ordered locus">Msp_0537</name>
</gene>
<comment type="similarity">
    <text evidence="1">Belongs to the NAD(P)-dependent epimerase/dehydratase family.</text>
</comment>
<evidence type="ECO:0000259" key="2">
    <source>
        <dbReference type="Pfam" id="PF01370"/>
    </source>
</evidence>
<dbReference type="EMBL" id="CP000102">
    <property type="protein sequence ID" value="ABC56936.1"/>
    <property type="molecule type" value="Genomic_DNA"/>
</dbReference>
<keyword evidence="4" id="KW-1185">Reference proteome</keyword>
<evidence type="ECO:0000313" key="3">
    <source>
        <dbReference type="EMBL" id="ABC56936.1"/>
    </source>
</evidence>
<dbReference type="Gene3D" id="3.40.50.720">
    <property type="entry name" value="NAD(P)-binding Rossmann-like Domain"/>
    <property type="match status" value="1"/>
</dbReference>
<dbReference type="Proteomes" id="UP000001931">
    <property type="component" value="Chromosome"/>
</dbReference>
<accession>Q2NGW7</accession>